<evidence type="ECO:0000313" key="3">
    <source>
        <dbReference type="Proteomes" id="UP000610373"/>
    </source>
</evidence>
<dbReference type="AlphaFoldDB" id="A0A811TFF2"/>
<evidence type="ECO:0000313" key="2">
    <source>
        <dbReference type="EMBL" id="CAD6493247.1"/>
    </source>
</evidence>
<accession>A0A811TFF2</accession>
<dbReference type="EMBL" id="CAJHIO010000027">
    <property type="protein sequence ID" value="CAD6493247.1"/>
    <property type="molecule type" value="Genomic_DNA"/>
</dbReference>
<evidence type="ECO:0000259" key="1">
    <source>
        <dbReference type="Pfam" id="PF16289"/>
    </source>
</evidence>
<feature type="domain" description="DUF4935" evidence="1">
    <location>
        <begin position="14"/>
        <end position="179"/>
    </location>
</feature>
<gene>
    <name evidence="2" type="ORF">CHKLHMKO_00435</name>
</gene>
<reference evidence="2" key="1">
    <citation type="submission" date="2020-10" db="EMBL/GenBank/DDBJ databases">
        <authorList>
            <person name="Hahn C.J."/>
            <person name="Laso-Perez R."/>
            <person name="Vulcano F."/>
            <person name="Vaziourakis K.-M."/>
            <person name="Stokke R."/>
            <person name="Steen I.H."/>
            <person name="Teske A."/>
            <person name="Boetius A."/>
            <person name="Liebeke M."/>
            <person name="Amann R."/>
            <person name="Knittel K."/>
        </authorList>
    </citation>
    <scope>NUCLEOTIDE SEQUENCE</scope>
    <source>
        <strain evidence="2">Gfbio:e3339647-f889-4370-9287-4fb5cb688e4c:AG392O15_GoMArc1</strain>
    </source>
</reference>
<dbReference type="Pfam" id="PF16289">
    <property type="entry name" value="PIN_12"/>
    <property type="match status" value="1"/>
</dbReference>
<dbReference type="InterPro" id="IPR032557">
    <property type="entry name" value="DUF4935"/>
</dbReference>
<comment type="caution">
    <text evidence="2">The sequence shown here is derived from an EMBL/GenBank/DDBJ whole genome shotgun (WGS) entry which is preliminary data.</text>
</comment>
<organism evidence="2 3">
    <name type="scientific">Candidatus Argoarchaeum ethanivorans</name>
    <dbReference type="NCBI Taxonomy" id="2608793"/>
    <lineage>
        <taxon>Archaea</taxon>
        <taxon>Methanobacteriati</taxon>
        <taxon>Methanobacteriota</taxon>
        <taxon>Stenosarchaea group</taxon>
        <taxon>Methanomicrobia</taxon>
        <taxon>Methanosarcinales</taxon>
        <taxon>Methanosarcinales incertae sedis</taxon>
        <taxon>GOM Arc I cluster</taxon>
        <taxon>Candidatus Argoarchaeum</taxon>
    </lineage>
</organism>
<protein>
    <recommendedName>
        <fullName evidence="1">DUF4935 domain-containing protein</fullName>
    </recommendedName>
</protein>
<dbReference type="Proteomes" id="UP000610373">
    <property type="component" value="Unassembled WGS sequence"/>
</dbReference>
<proteinExistence type="predicted"/>
<name>A0A811TFF2_9EURY</name>
<sequence>MKGRENMKVMLIAETNWLENIALAQDSAAAYLLDMADAKKIEIAVPEYSFYEADGALNRKLIKRAEKIDGALSLLGQIAQTEHCAELCKIGRGVLKELKELTLSDRTEIRKVLDEIKVMVRVIPYTSGASARAEMIFESASPPFKEGDCRIYASILMFVEHIKEECDLIMFYTEDKEDFDHQKIRDELRNLCVEIVFESGMCVKKMKGQGR</sequence>